<organism evidence="1">
    <name type="scientific">marine sediment metagenome</name>
    <dbReference type="NCBI Taxonomy" id="412755"/>
    <lineage>
        <taxon>unclassified sequences</taxon>
        <taxon>metagenomes</taxon>
        <taxon>ecological metagenomes</taxon>
    </lineage>
</organism>
<evidence type="ECO:0000313" key="1">
    <source>
        <dbReference type="EMBL" id="GAH01827.1"/>
    </source>
</evidence>
<feature type="non-terminal residue" evidence="1">
    <location>
        <position position="97"/>
    </location>
</feature>
<accession>X1C3C0</accession>
<dbReference type="AlphaFoldDB" id="X1C3C0"/>
<reference evidence="1" key="1">
    <citation type="journal article" date="2014" name="Front. Microbiol.">
        <title>High frequency of phylogenetically diverse reductive dehalogenase-homologous genes in deep subseafloor sedimentary metagenomes.</title>
        <authorList>
            <person name="Kawai M."/>
            <person name="Futagami T."/>
            <person name="Toyoda A."/>
            <person name="Takaki Y."/>
            <person name="Nishi S."/>
            <person name="Hori S."/>
            <person name="Arai W."/>
            <person name="Tsubouchi T."/>
            <person name="Morono Y."/>
            <person name="Uchiyama I."/>
            <person name="Ito T."/>
            <person name="Fujiyama A."/>
            <person name="Inagaki F."/>
            <person name="Takami H."/>
        </authorList>
    </citation>
    <scope>NUCLEOTIDE SEQUENCE</scope>
    <source>
        <strain evidence="1">Expedition CK06-06</strain>
    </source>
</reference>
<comment type="caution">
    <text evidence="1">The sequence shown here is derived from an EMBL/GenBank/DDBJ whole genome shotgun (WGS) entry which is preliminary data.</text>
</comment>
<gene>
    <name evidence="1" type="ORF">S01H4_41778</name>
</gene>
<proteinExistence type="predicted"/>
<protein>
    <submittedName>
        <fullName evidence="1">Uncharacterized protein</fullName>
    </submittedName>
</protein>
<sequence length="97" mass="10371">MANGDCLPQVYLSSLDPGVGKTTALIHFIKQLVACPEHDEVGMLVCLSRIDEIKRLVKEADLDGVDFAGLTRNGEANDLSTASRRSISLLVAISSLS</sequence>
<dbReference type="EMBL" id="BART01022877">
    <property type="protein sequence ID" value="GAH01827.1"/>
    <property type="molecule type" value="Genomic_DNA"/>
</dbReference>
<name>X1C3C0_9ZZZZ</name>